<comment type="similarity">
    <text evidence="1">Belongs to the Cdt1 family.</text>
</comment>
<dbReference type="EMBL" id="LFYR01001305">
    <property type="protein sequence ID" value="KMZ62855.1"/>
    <property type="molecule type" value="Genomic_DNA"/>
</dbReference>
<dbReference type="InterPro" id="IPR014939">
    <property type="entry name" value="CDT1_Gemini-bd-like"/>
</dbReference>
<dbReference type="Proteomes" id="UP000036987">
    <property type="component" value="Unassembled WGS sequence"/>
</dbReference>
<dbReference type="SMART" id="SM01075">
    <property type="entry name" value="CDT1"/>
    <property type="match status" value="1"/>
</dbReference>
<dbReference type="GO" id="GO:0070182">
    <property type="term" value="F:DNA polymerase binding"/>
    <property type="evidence" value="ECO:0000318"/>
    <property type="project" value="GO_Central"/>
</dbReference>
<sequence>MDQDDKDKQSVLDFKCSKNPVQPSEEEGKVNTILDSETALSLVTPEKKILPLKHSIKDTNVIVNDAKGDQLTKIVEIPEKYMVIIDFFNRMVCSVRLLGLAKKLPTFTNISAQIEVMTKRKFLYYHLAQIKHVLPGSILIEKVLTHDKENLCVAHDLKIVLCLDDVQCRVLEKPISMALQKAFCARLLDFHKDHPECLDIPEALLPYPFNRKDRAILHKELVGESPMLSTESSELDIGDTYMSNCSWSTSHFSPSTKKRFCEKSSILESQKTPLLANTIYSKPFLTDVEKTADISAITKPPMKIVSNFTTPSKLTVVPVGTPALLTPRIVSNVSPEKDCETEMQLTSSARRSLMFSPKKSLKSTPKCAMTLDYSFKNEDMNQKEMKTQTVEGQMNLKRQQMLTALPDLLSTVRVIFRTINGYYITKEELVHKILYYDYNIEETSEVEEMLQLLETLEPDWISTKTSSAGDFLYCIDKSSDPESVRERIIKTV</sequence>
<dbReference type="InterPro" id="IPR036390">
    <property type="entry name" value="WH_DNA-bd_sf"/>
</dbReference>
<evidence type="ECO:0000313" key="5">
    <source>
        <dbReference type="EMBL" id="KMZ62855.1"/>
    </source>
</evidence>
<feature type="region of interest" description="Disordered" evidence="3">
    <location>
        <begin position="1"/>
        <end position="29"/>
    </location>
</feature>
<dbReference type="STRING" id="29655.A0A0K9P3P4"/>
<organism evidence="5 6">
    <name type="scientific">Zostera marina</name>
    <name type="common">Eelgrass</name>
    <dbReference type="NCBI Taxonomy" id="29655"/>
    <lineage>
        <taxon>Eukaryota</taxon>
        <taxon>Viridiplantae</taxon>
        <taxon>Streptophyta</taxon>
        <taxon>Embryophyta</taxon>
        <taxon>Tracheophyta</taxon>
        <taxon>Spermatophyta</taxon>
        <taxon>Magnoliopsida</taxon>
        <taxon>Liliopsida</taxon>
        <taxon>Zosteraceae</taxon>
        <taxon>Zostera</taxon>
    </lineage>
</organism>
<protein>
    <recommendedName>
        <fullName evidence="4">CDT1 Geminin-binding domain-containing protein</fullName>
    </recommendedName>
</protein>
<dbReference type="GO" id="GO:0005634">
    <property type="term" value="C:nucleus"/>
    <property type="evidence" value="ECO:0000318"/>
    <property type="project" value="GO_Central"/>
</dbReference>
<dbReference type="InterPro" id="IPR045173">
    <property type="entry name" value="Cdt1"/>
</dbReference>
<dbReference type="GO" id="GO:0003677">
    <property type="term" value="F:DNA binding"/>
    <property type="evidence" value="ECO:0000318"/>
    <property type="project" value="GO_Central"/>
</dbReference>
<dbReference type="PANTHER" id="PTHR28637">
    <property type="entry name" value="DNA REPLICATION FACTOR CDT1"/>
    <property type="match status" value="1"/>
</dbReference>
<dbReference type="InterPro" id="IPR032054">
    <property type="entry name" value="Cdt1_C"/>
</dbReference>
<dbReference type="OMA" id="THPEGCD"/>
<dbReference type="SUPFAM" id="SSF46785">
    <property type="entry name" value="Winged helix' DNA-binding domain"/>
    <property type="match status" value="1"/>
</dbReference>
<evidence type="ECO:0000259" key="4">
    <source>
        <dbReference type="SMART" id="SM01075"/>
    </source>
</evidence>
<dbReference type="GO" id="GO:0030174">
    <property type="term" value="P:regulation of DNA-templated DNA replication initiation"/>
    <property type="evidence" value="ECO:0000318"/>
    <property type="project" value="GO_Central"/>
</dbReference>
<comment type="caution">
    <text evidence="5">The sequence shown here is derived from an EMBL/GenBank/DDBJ whole genome shotgun (WGS) entry which is preliminary data.</text>
</comment>
<dbReference type="Pfam" id="PF16679">
    <property type="entry name" value="CDT1_C"/>
    <property type="match status" value="1"/>
</dbReference>
<dbReference type="GO" id="GO:0000278">
    <property type="term" value="P:mitotic cell cycle"/>
    <property type="evidence" value="ECO:0000318"/>
    <property type="project" value="GO_Central"/>
</dbReference>
<keyword evidence="2" id="KW-0131">Cell cycle</keyword>
<dbReference type="GO" id="GO:0071163">
    <property type="term" value="P:DNA replication preinitiation complex assembly"/>
    <property type="evidence" value="ECO:0000318"/>
    <property type="project" value="GO_Central"/>
</dbReference>
<reference evidence="6" key="1">
    <citation type="journal article" date="2016" name="Nature">
        <title>The genome of the seagrass Zostera marina reveals angiosperm adaptation to the sea.</title>
        <authorList>
            <person name="Olsen J.L."/>
            <person name="Rouze P."/>
            <person name="Verhelst B."/>
            <person name="Lin Y.-C."/>
            <person name="Bayer T."/>
            <person name="Collen J."/>
            <person name="Dattolo E."/>
            <person name="De Paoli E."/>
            <person name="Dittami S."/>
            <person name="Maumus F."/>
            <person name="Michel G."/>
            <person name="Kersting A."/>
            <person name="Lauritano C."/>
            <person name="Lohaus R."/>
            <person name="Toepel M."/>
            <person name="Tonon T."/>
            <person name="Vanneste K."/>
            <person name="Amirebrahimi M."/>
            <person name="Brakel J."/>
            <person name="Bostroem C."/>
            <person name="Chovatia M."/>
            <person name="Grimwood J."/>
            <person name="Jenkins J.W."/>
            <person name="Jueterbock A."/>
            <person name="Mraz A."/>
            <person name="Stam W.T."/>
            <person name="Tice H."/>
            <person name="Bornberg-Bauer E."/>
            <person name="Green P.J."/>
            <person name="Pearson G.A."/>
            <person name="Procaccini G."/>
            <person name="Duarte C.M."/>
            <person name="Schmutz J."/>
            <person name="Reusch T.B.H."/>
            <person name="Van de Peer Y."/>
        </authorList>
    </citation>
    <scope>NUCLEOTIDE SEQUENCE [LARGE SCALE GENOMIC DNA]</scope>
    <source>
        <strain evidence="6">cv. Finnish</strain>
    </source>
</reference>
<dbReference type="Gene3D" id="1.10.10.1420">
    <property type="entry name" value="DNA replication factor Cdt1, C-terminal WH domain"/>
    <property type="match status" value="1"/>
</dbReference>
<evidence type="ECO:0000256" key="3">
    <source>
        <dbReference type="SAM" id="MobiDB-lite"/>
    </source>
</evidence>
<dbReference type="PANTHER" id="PTHR28637:SF13">
    <property type="entry name" value="EXPRESSED PROTEIN"/>
    <property type="match status" value="1"/>
</dbReference>
<proteinExistence type="inferred from homology"/>
<feature type="compositionally biased region" description="Basic and acidic residues" evidence="3">
    <location>
        <begin position="1"/>
        <end position="10"/>
    </location>
</feature>
<feature type="domain" description="CDT1 Geminin-binding" evidence="4">
    <location>
        <begin position="77"/>
        <end position="207"/>
    </location>
</feature>
<dbReference type="AlphaFoldDB" id="A0A0K9P3P4"/>
<dbReference type="InterPro" id="IPR038090">
    <property type="entry name" value="Cdt1_C_WH_dom_sf"/>
</dbReference>
<keyword evidence="6" id="KW-1185">Reference proteome</keyword>
<dbReference type="CDD" id="cd08674">
    <property type="entry name" value="Cdt1_m"/>
    <property type="match status" value="1"/>
</dbReference>
<name>A0A0K9P3P4_ZOSMR</name>
<dbReference type="OrthoDB" id="341730at2759"/>
<dbReference type="GO" id="GO:0000076">
    <property type="term" value="P:DNA replication checkpoint signaling"/>
    <property type="evidence" value="ECO:0000318"/>
    <property type="project" value="GO_Central"/>
</dbReference>
<evidence type="ECO:0000313" key="6">
    <source>
        <dbReference type="Proteomes" id="UP000036987"/>
    </source>
</evidence>
<accession>A0A0K9P3P4</accession>
<dbReference type="Pfam" id="PF08839">
    <property type="entry name" value="CDT1"/>
    <property type="match status" value="1"/>
</dbReference>
<evidence type="ECO:0000256" key="1">
    <source>
        <dbReference type="ARBA" id="ARBA00008356"/>
    </source>
</evidence>
<gene>
    <name evidence="5" type="ORF">ZOSMA_43G00370</name>
</gene>
<evidence type="ECO:0000256" key="2">
    <source>
        <dbReference type="ARBA" id="ARBA00023306"/>
    </source>
</evidence>